<accession>A0ABU1NCR9</accession>
<organism evidence="1 2">
    <name type="scientific">Variovorax soli</name>
    <dbReference type="NCBI Taxonomy" id="376815"/>
    <lineage>
        <taxon>Bacteria</taxon>
        <taxon>Pseudomonadati</taxon>
        <taxon>Pseudomonadota</taxon>
        <taxon>Betaproteobacteria</taxon>
        <taxon>Burkholderiales</taxon>
        <taxon>Comamonadaceae</taxon>
        <taxon>Variovorax</taxon>
    </lineage>
</organism>
<name>A0ABU1NCR9_9BURK</name>
<reference evidence="1 2" key="1">
    <citation type="submission" date="2023-07" db="EMBL/GenBank/DDBJ databases">
        <title>Sorghum-associated microbial communities from plants grown in Nebraska, USA.</title>
        <authorList>
            <person name="Schachtman D."/>
        </authorList>
    </citation>
    <scope>NUCLEOTIDE SEQUENCE [LARGE SCALE GENOMIC DNA]</scope>
    <source>
        <strain evidence="1 2">DS1781</strain>
    </source>
</reference>
<evidence type="ECO:0000313" key="2">
    <source>
        <dbReference type="Proteomes" id="UP001184230"/>
    </source>
</evidence>
<gene>
    <name evidence="1" type="ORF">J2739_002033</name>
</gene>
<dbReference type="Proteomes" id="UP001184230">
    <property type="component" value="Unassembled WGS sequence"/>
</dbReference>
<dbReference type="EMBL" id="JAVDRF010000004">
    <property type="protein sequence ID" value="MDR6536260.1"/>
    <property type="molecule type" value="Genomic_DNA"/>
</dbReference>
<proteinExistence type="predicted"/>
<comment type="caution">
    <text evidence="1">The sequence shown here is derived from an EMBL/GenBank/DDBJ whole genome shotgun (WGS) entry which is preliminary data.</text>
</comment>
<evidence type="ECO:0000313" key="1">
    <source>
        <dbReference type="EMBL" id="MDR6536260.1"/>
    </source>
</evidence>
<dbReference type="InterPro" id="IPR036291">
    <property type="entry name" value="NAD(P)-bd_dom_sf"/>
</dbReference>
<keyword evidence="2" id="KW-1185">Reference proteome</keyword>
<dbReference type="Gene3D" id="3.40.50.720">
    <property type="entry name" value="NAD(P)-binding Rossmann-like Domain"/>
    <property type="match status" value="1"/>
</dbReference>
<dbReference type="SUPFAM" id="SSF51735">
    <property type="entry name" value="NAD(P)-binding Rossmann-fold domains"/>
    <property type="match status" value="1"/>
</dbReference>
<sequence length="60" mass="6366">MRGRTLGILGYGHIDKVIGGYAKAFEMPVLMSGRGGSRSAAEGDGLAMASDRADFFRRST</sequence>
<protein>
    <submittedName>
        <fullName evidence="1">Phosphoglycerate dehydrogenase-like enzyme</fullName>
    </submittedName>
</protein>